<dbReference type="GO" id="GO:0005737">
    <property type="term" value="C:cytoplasm"/>
    <property type="evidence" value="ECO:0007669"/>
    <property type="project" value="UniProtKB-SubCell"/>
</dbReference>
<dbReference type="Pfam" id="PF07733">
    <property type="entry name" value="DNA_pol3_alpha"/>
    <property type="match status" value="1"/>
</dbReference>
<sequence>MDPRFIHLHLHTEYSLVDGLVGVKPLVKAARKAGMPAVAITDQCNFFALVRFYKAALGAGIKPIAGADLWVKNPADPNKPHRLVLLVQDKQGYGNLTRLISRAYVEGQHLGVPQVERDWIAAAPHGLIALSGGPQGDVASALLAGNRTGAEYLLDQWLTVFGDRYYLELIRTGREQEAELVEQCVDLALARGVPVVATNDVRFLAREDFEAHEVRVCIHEGRTLDDPRRPRVFSEEQYLRTPAEMVELFADCPEALENSVEIAKRCNLELELGKNYLPDFPVPAGLTIDEFFRAESEAGLKRRFERGLLRAAADHPDRRRLYTERLDLELGVICQMGFPGYFLIVADFIAWAKRNGIPVGPGRGSGAGSLVAYALGITDLDPIQHDLLFERFLNPERVSMPDFDIDFCMEGRDRVIDYVADRYGREAVSQIITFGTMAAKAVVRDVGRVMGHPYGFCDRVAKMVPFELGMTLEKALEDNPDLKAAYEDDEEVHNLIDMGRKLEGCTRNAGKHAGGVVIAPTRLTDFAPLYCEPGGDNLVTQFDKDDVESVGLVKFDFLGLRTLTIIDWALKTINAHRPAGLEPIDIEQIDPADPEAFALLKRCETTAVFQLESRGMKELIKKLQPDSFGDITALVALFRPGPLQSGMVDDFINRKHGRADVAYPHPDLEPVLAPTYGIILYQEQVMQIAQVLSGYSLGGADLLRRAMGKKKAEEMAKQRVGFQEGAEQRGVDRGIAAHIFDLMEKFAGYGFNKSHSAAYALVSYQTLWLKTHYPAAFMAAVLSADMDNTDKVVTLIEECRQMKLAVKPPAVNHSEYRFTIAGDDTVVYGLGAIKGVGEGAIEAMLEARRTGGPFRDLWEFCRRIDLHKANRRVLEGMIRAGALDGLAPNRATLMAQLPLALKFAEQHRATQAAGQFDLFGGLLDSGGPTAAAPDPQIAAETREDWDDEQRLAGERETLGLYLTGHPIDRYTGEIDAMVGAANRIARLKETERDPAEAENRWDNKRRERDRRTIAGLVVSVRPGKTQRGRMCSVLLDDRTGRIEVTVFSELYETTRSLLIPDQMITVTGSLSFDDFRNDWTFRAEDVRTFEQARESQADHLALTLGTAPGPVCDLELVEQIKTILEPFRGGDSRILLDYQRAGVRARLLCGDAWRVQPRDALLKQLRRLLGNEAVSVCYQRGTLPAMPAEPERPRAARLTVVR</sequence>
<dbReference type="Pfam" id="PF17657">
    <property type="entry name" value="DNA_pol3_finger"/>
    <property type="match status" value="1"/>
</dbReference>
<feature type="domain" description="Polymerase/histidinol phosphatase N-terminal" evidence="10">
    <location>
        <begin position="6"/>
        <end position="73"/>
    </location>
</feature>
<dbReference type="NCBIfam" id="NF004226">
    <property type="entry name" value="PRK05673.1"/>
    <property type="match status" value="1"/>
</dbReference>
<accession>A0A2K8U4N4</accession>
<dbReference type="InterPro" id="IPR041931">
    <property type="entry name" value="DNA_pol3_alpha_thumb_dom"/>
</dbReference>
<keyword evidence="8" id="KW-0239">DNA-directed DNA polymerase</keyword>
<dbReference type="FunFam" id="1.10.10.1600:FF:000001">
    <property type="entry name" value="DNA polymerase III subunit alpha"/>
    <property type="match status" value="1"/>
</dbReference>
<dbReference type="CDD" id="cd04485">
    <property type="entry name" value="DnaE_OBF"/>
    <property type="match status" value="1"/>
</dbReference>
<dbReference type="Gene3D" id="1.10.150.870">
    <property type="match status" value="1"/>
</dbReference>
<dbReference type="GO" id="GO:0003887">
    <property type="term" value="F:DNA-directed DNA polymerase activity"/>
    <property type="evidence" value="ECO:0007669"/>
    <property type="project" value="UniProtKB-KW"/>
</dbReference>
<keyword evidence="6" id="KW-0548">Nucleotidyltransferase</keyword>
<dbReference type="InterPro" id="IPR004805">
    <property type="entry name" value="DnaE2/DnaE/PolC"/>
</dbReference>
<dbReference type="InterPro" id="IPR003141">
    <property type="entry name" value="Pol/His_phosphatase_N"/>
</dbReference>
<evidence type="ECO:0000256" key="6">
    <source>
        <dbReference type="ARBA" id="ARBA00022695"/>
    </source>
</evidence>
<reference evidence="11 12" key="1">
    <citation type="submission" date="2017-03" db="EMBL/GenBank/DDBJ databases">
        <title>Complete genome sequence of Candidatus 'Thiodictyon syntrophicum' sp. nov. strain Cad16T, a photolithoautotroph purple sulfur bacterium isolated from an alpine meromictic lake.</title>
        <authorList>
            <person name="Luedin S.M."/>
            <person name="Pothier J.F."/>
            <person name="Danza F."/>
            <person name="Storelli N."/>
            <person name="Wittwer M."/>
            <person name="Tonolla M."/>
        </authorList>
    </citation>
    <scope>NUCLEOTIDE SEQUENCE [LARGE SCALE GENOMIC DNA]</scope>
    <source>
        <strain evidence="11 12">Cad16T</strain>
    </source>
</reference>
<dbReference type="EC" id="2.7.7.7" evidence="2"/>
<dbReference type="InterPro" id="IPR004013">
    <property type="entry name" value="PHP_dom"/>
</dbReference>
<dbReference type="RefSeq" id="WP_100918341.1">
    <property type="nucleotide sequence ID" value="NZ_CP020370.1"/>
</dbReference>
<dbReference type="CDD" id="cd07433">
    <property type="entry name" value="PHP_PolIIIA_DnaE1"/>
    <property type="match status" value="1"/>
</dbReference>
<dbReference type="PANTHER" id="PTHR32294:SF0">
    <property type="entry name" value="DNA POLYMERASE III SUBUNIT ALPHA"/>
    <property type="match status" value="1"/>
</dbReference>
<dbReference type="EMBL" id="CP020370">
    <property type="protein sequence ID" value="AUB80544.1"/>
    <property type="molecule type" value="Genomic_DNA"/>
</dbReference>
<dbReference type="InterPro" id="IPR040982">
    <property type="entry name" value="DNA_pol3_finger"/>
</dbReference>
<dbReference type="InterPro" id="IPR004365">
    <property type="entry name" value="NA-bd_OB_tRNA"/>
</dbReference>
<dbReference type="AlphaFoldDB" id="A0A2K8U4N4"/>
<organism evidence="11 12">
    <name type="scientific">Candidatus Thiodictyon syntrophicum</name>
    <dbReference type="NCBI Taxonomy" id="1166950"/>
    <lineage>
        <taxon>Bacteria</taxon>
        <taxon>Pseudomonadati</taxon>
        <taxon>Pseudomonadota</taxon>
        <taxon>Gammaproteobacteria</taxon>
        <taxon>Chromatiales</taxon>
        <taxon>Chromatiaceae</taxon>
        <taxon>Thiodictyon</taxon>
    </lineage>
</organism>
<dbReference type="InterPro" id="IPR048472">
    <property type="entry name" value="DNA_pol_IIIA_C"/>
</dbReference>
<dbReference type="InterPro" id="IPR011708">
    <property type="entry name" value="DNA_pol3_alpha_NTPase_dom"/>
</dbReference>
<evidence type="ECO:0000256" key="9">
    <source>
        <dbReference type="ARBA" id="ARBA00049244"/>
    </source>
</evidence>
<evidence type="ECO:0000256" key="1">
    <source>
        <dbReference type="ARBA" id="ARBA00004496"/>
    </source>
</evidence>
<comment type="catalytic activity">
    <reaction evidence="9">
        <text>DNA(n) + a 2'-deoxyribonucleoside 5'-triphosphate = DNA(n+1) + diphosphate</text>
        <dbReference type="Rhea" id="RHEA:22508"/>
        <dbReference type="Rhea" id="RHEA-COMP:17339"/>
        <dbReference type="Rhea" id="RHEA-COMP:17340"/>
        <dbReference type="ChEBI" id="CHEBI:33019"/>
        <dbReference type="ChEBI" id="CHEBI:61560"/>
        <dbReference type="ChEBI" id="CHEBI:173112"/>
        <dbReference type="EC" id="2.7.7.7"/>
    </reaction>
</comment>
<dbReference type="Pfam" id="PF14579">
    <property type="entry name" value="HHH_6"/>
    <property type="match status" value="1"/>
</dbReference>
<evidence type="ECO:0000256" key="7">
    <source>
        <dbReference type="ARBA" id="ARBA00022705"/>
    </source>
</evidence>
<evidence type="ECO:0000256" key="3">
    <source>
        <dbReference type="ARBA" id="ARBA00019114"/>
    </source>
</evidence>
<evidence type="ECO:0000256" key="2">
    <source>
        <dbReference type="ARBA" id="ARBA00012417"/>
    </source>
</evidence>
<dbReference type="NCBIfam" id="TIGR00594">
    <property type="entry name" value="polc"/>
    <property type="match status" value="1"/>
</dbReference>
<dbReference type="SMART" id="SM00481">
    <property type="entry name" value="POLIIIAc"/>
    <property type="match status" value="1"/>
</dbReference>
<comment type="subcellular location">
    <subcellularLocation>
        <location evidence="1">Cytoplasm</location>
    </subcellularLocation>
</comment>
<dbReference type="Proteomes" id="UP000232638">
    <property type="component" value="Chromosome"/>
</dbReference>
<dbReference type="GO" id="GO:0006260">
    <property type="term" value="P:DNA replication"/>
    <property type="evidence" value="ECO:0007669"/>
    <property type="project" value="UniProtKB-KW"/>
</dbReference>
<keyword evidence="5" id="KW-0808">Transferase</keyword>
<evidence type="ECO:0000313" key="12">
    <source>
        <dbReference type="Proteomes" id="UP000232638"/>
    </source>
</evidence>
<dbReference type="Gene3D" id="3.20.20.140">
    <property type="entry name" value="Metal-dependent hydrolases"/>
    <property type="match status" value="1"/>
</dbReference>
<name>A0A2K8U4N4_9GAMM</name>
<dbReference type="SUPFAM" id="SSF89550">
    <property type="entry name" value="PHP domain-like"/>
    <property type="match status" value="1"/>
</dbReference>
<dbReference type="Gene3D" id="2.40.50.140">
    <property type="entry name" value="Nucleic acid-binding proteins"/>
    <property type="match status" value="1"/>
</dbReference>
<keyword evidence="12" id="KW-1185">Reference proteome</keyword>
<dbReference type="PANTHER" id="PTHR32294">
    <property type="entry name" value="DNA POLYMERASE III SUBUNIT ALPHA"/>
    <property type="match status" value="1"/>
</dbReference>
<evidence type="ECO:0000256" key="5">
    <source>
        <dbReference type="ARBA" id="ARBA00022679"/>
    </source>
</evidence>
<keyword evidence="4" id="KW-0963">Cytoplasm</keyword>
<dbReference type="Pfam" id="PF20914">
    <property type="entry name" value="DNA_pol_IIIA_C"/>
    <property type="match status" value="1"/>
</dbReference>
<evidence type="ECO:0000256" key="8">
    <source>
        <dbReference type="ARBA" id="ARBA00022932"/>
    </source>
</evidence>
<dbReference type="GO" id="GO:0003676">
    <property type="term" value="F:nucleic acid binding"/>
    <property type="evidence" value="ECO:0007669"/>
    <property type="project" value="InterPro"/>
</dbReference>
<dbReference type="KEGG" id="tsy:THSYN_05985"/>
<evidence type="ECO:0000259" key="10">
    <source>
        <dbReference type="SMART" id="SM00481"/>
    </source>
</evidence>
<proteinExistence type="predicted"/>
<dbReference type="GO" id="GO:0008408">
    <property type="term" value="F:3'-5' exonuclease activity"/>
    <property type="evidence" value="ECO:0007669"/>
    <property type="project" value="InterPro"/>
</dbReference>
<dbReference type="InterPro" id="IPR049821">
    <property type="entry name" value="PolIIIA_DnaE1_PHP"/>
</dbReference>
<protein>
    <recommendedName>
        <fullName evidence="3">DNA polymerase III subunit alpha</fullName>
        <ecNumber evidence="2">2.7.7.7</ecNumber>
    </recommendedName>
</protein>
<dbReference type="InterPro" id="IPR029460">
    <property type="entry name" value="DNAPol_HHH"/>
</dbReference>
<dbReference type="Gene3D" id="1.10.10.1600">
    <property type="entry name" value="Bacterial DNA polymerase III alpha subunit, thumb domain"/>
    <property type="match status" value="1"/>
</dbReference>
<evidence type="ECO:0000313" key="11">
    <source>
        <dbReference type="EMBL" id="AUB80544.1"/>
    </source>
</evidence>
<dbReference type="FunFam" id="1.10.150.870:FF:000001">
    <property type="entry name" value="DNA polymerase III subunit alpha"/>
    <property type="match status" value="1"/>
</dbReference>
<dbReference type="InterPro" id="IPR012340">
    <property type="entry name" value="NA-bd_OB-fold"/>
</dbReference>
<keyword evidence="7" id="KW-0235">DNA replication</keyword>
<dbReference type="Pfam" id="PF02811">
    <property type="entry name" value="PHP"/>
    <property type="match status" value="1"/>
</dbReference>
<evidence type="ECO:0000256" key="4">
    <source>
        <dbReference type="ARBA" id="ARBA00022490"/>
    </source>
</evidence>
<dbReference type="InterPro" id="IPR016195">
    <property type="entry name" value="Pol/histidinol_Pase-like"/>
</dbReference>
<dbReference type="Pfam" id="PF01336">
    <property type="entry name" value="tRNA_anti-codon"/>
    <property type="match status" value="1"/>
</dbReference>
<gene>
    <name evidence="11" type="ORF">THSYN_05985</name>
</gene>
<dbReference type="OrthoDB" id="9803237at2"/>